<dbReference type="Proteomes" id="UP000002432">
    <property type="component" value="Chromosome"/>
</dbReference>
<organism evidence="3 4">
    <name type="scientific">Koribacter versatilis (strain Ellin345)</name>
    <dbReference type="NCBI Taxonomy" id="204669"/>
    <lineage>
        <taxon>Bacteria</taxon>
        <taxon>Pseudomonadati</taxon>
        <taxon>Acidobacteriota</taxon>
        <taxon>Terriglobia</taxon>
        <taxon>Terriglobales</taxon>
        <taxon>Candidatus Korobacteraceae</taxon>
        <taxon>Candidatus Korobacter</taxon>
    </lineage>
</organism>
<dbReference type="InterPro" id="IPR003961">
    <property type="entry name" value="FN3_dom"/>
</dbReference>
<dbReference type="PANTHER" id="PTHR43606">
    <property type="entry name" value="PHOSPHATASE, PUTATIVE (AFU_ORTHOLOGUE AFUA_6G08710)-RELATED"/>
    <property type="match status" value="1"/>
</dbReference>
<gene>
    <name evidence="3" type="ordered locus">Acid345_3950</name>
</gene>
<reference evidence="3 4" key="1">
    <citation type="journal article" date="2009" name="Appl. Environ. Microbiol.">
        <title>Three genomes from the phylum Acidobacteria provide insight into the lifestyles of these microorganisms in soils.</title>
        <authorList>
            <person name="Ward N.L."/>
            <person name="Challacombe J.F."/>
            <person name="Janssen P.H."/>
            <person name="Henrissat B."/>
            <person name="Coutinho P.M."/>
            <person name="Wu M."/>
            <person name="Xie G."/>
            <person name="Haft D.H."/>
            <person name="Sait M."/>
            <person name="Badger J."/>
            <person name="Barabote R.D."/>
            <person name="Bradley B."/>
            <person name="Brettin T.S."/>
            <person name="Brinkac L.M."/>
            <person name="Bruce D."/>
            <person name="Creasy T."/>
            <person name="Daugherty S.C."/>
            <person name="Davidsen T.M."/>
            <person name="DeBoy R.T."/>
            <person name="Detter J.C."/>
            <person name="Dodson R.J."/>
            <person name="Durkin A.S."/>
            <person name="Ganapathy A."/>
            <person name="Gwinn-Giglio M."/>
            <person name="Han C.S."/>
            <person name="Khouri H."/>
            <person name="Kiss H."/>
            <person name="Kothari S.P."/>
            <person name="Madupu R."/>
            <person name="Nelson K.E."/>
            <person name="Nelson W.C."/>
            <person name="Paulsen I."/>
            <person name="Penn K."/>
            <person name="Ren Q."/>
            <person name="Rosovitz M.J."/>
            <person name="Selengut J.D."/>
            <person name="Shrivastava S."/>
            <person name="Sullivan S.A."/>
            <person name="Tapia R."/>
            <person name="Thompson L.S."/>
            <person name="Watkins K.L."/>
            <person name="Yang Q."/>
            <person name="Yu C."/>
            <person name="Zafar N."/>
            <person name="Zhou L."/>
            <person name="Kuske C.R."/>
        </authorList>
    </citation>
    <scope>NUCLEOTIDE SEQUENCE [LARGE SCALE GENOMIC DNA]</scope>
    <source>
        <strain evidence="3 4">Ellin345</strain>
    </source>
</reference>
<feature type="domain" description="Phospholipase D N-terminal" evidence="2">
    <location>
        <begin position="43"/>
        <end position="131"/>
    </location>
</feature>
<dbReference type="InterPro" id="IPR032093">
    <property type="entry name" value="PhoD_N"/>
</dbReference>
<dbReference type="InterPro" id="IPR029052">
    <property type="entry name" value="Metallo-depent_PP-like"/>
</dbReference>
<dbReference type="STRING" id="204669.Acid345_3950"/>
<dbReference type="KEGG" id="aba:Acid345_3950"/>
<dbReference type="HOGENOM" id="CLU_015982_2_0_0"/>
<proteinExistence type="predicted"/>
<dbReference type="SUPFAM" id="SSF56300">
    <property type="entry name" value="Metallo-dependent phosphatases"/>
    <property type="match status" value="1"/>
</dbReference>
<dbReference type="InterPro" id="IPR052900">
    <property type="entry name" value="Phospholipid_Metab_Enz"/>
</dbReference>
<protein>
    <submittedName>
        <fullName evidence="3">Phosphodiesterase/alkaline phosphatase D</fullName>
    </submittedName>
</protein>
<dbReference type="CDD" id="cd00063">
    <property type="entry name" value="FN3"/>
    <property type="match status" value="1"/>
</dbReference>
<dbReference type="AlphaFoldDB" id="Q1IJK0"/>
<dbReference type="Gene3D" id="2.60.40.380">
    <property type="entry name" value="Purple acid phosphatase-like, N-terminal"/>
    <property type="match status" value="1"/>
</dbReference>
<dbReference type="Pfam" id="PF09423">
    <property type="entry name" value="PhoD"/>
    <property type="match status" value="1"/>
</dbReference>
<dbReference type="eggNOG" id="COG3540">
    <property type="taxonomic scope" value="Bacteria"/>
</dbReference>
<keyword evidence="4" id="KW-1185">Reference proteome</keyword>
<evidence type="ECO:0000259" key="1">
    <source>
        <dbReference type="Pfam" id="PF09423"/>
    </source>
</evidence>
<dbReference type="RefSeq" id="WP_011524749.1">
    <property type="nucleotide sequence ID" value="NC_008009.1"/>
</dbReference>
<dbReference type="InterPro" id="IPR018946">
    <property type="entry name" value="PhoD-like_MPP"/>
</dbReference>
<dbReference type="InterPro" id="IPR006311">
    <property type="entry name" value="TAT_signal"/>
</dbReference>
<feature type="domain" description="PhoD-like phosphatase metallophosphatase" evidence="1">
    <location>
        <begin position="143"/>
        <end position="557"/>
    </location>
</feature>
<dbReference type="Gene3D" id="3.60.21.70">
    <property type="entry name" value="PhoD-like phosphatase"/>
    <property type="match status" value="1"/>
</dbReference>
<dbReference type="PANTHER" id="PTHR43606:SF2">
    <property type="entry name" value="ALKALINE PHOSPHATASE FAMILY PROTEIN (AFU_ORTHOLOGUE AFUA_5G03860)"/>
    <property type="match status" value="1"/>
</dbReference>
<dbReference type="InterPro" id="IPR038607">
    <property type="entry name" value="PhoD-like_sf"/>
</dbReference>
<name>Q1IJK0_KORVE</name>
<evidence type="ECO:0000259" key="2">
    <source>
        <dbReference type="Pfam" id="PF16655"/>
    </source>
</evidence>
<dbReference type="EMBL" id="CP000360">
    <property type="protein sequence ID" value="ABF42950.1"/>
    <property type="molecule type" value="Genomic_DNA"/>
</dbReference>
<dbReference type="EnsemblBacteria" id="ABF42950">
    <property type="protein sequence ID" value="ABF42950"/>
    <property type="gene ID" value="Acid345_3950"/>
</dbReference>
<dbReference type="OrthoDB" id="9763616at2"/>
<evidence type="ECO:0000313" key="4">
    <source>
        <dbReference type="Proteomes" id="UP000002432"/>
    </source>
</evidence>
<dbReference type="PROSITE" id="PS51318">
    <property type="entry name" value="TAT"/>
    <property type="match status" value="1"/>
</dbReference>
<sequence length="689" mass="76790">MTFNRREFLAMAAVLGANAAWGRGLGSPSSVAWQERRDFYPEGVASGDPDSNSVLLWTRHLPGSSPVEELTVEVALDESFRKVIAKHTAKVSPAADWTCRVLVGGLNPGHVYWYRFTDHNGFGSRIGRTMTAPSDDDPRPVRFAFVSCQNANLGAQNAYRRMIFEDERADEANRLGFVLHLGDFIYELVWYPEDKATYYDRQVQDIVRYPKGEKVSNFHIPVDVDDYRAVYRSYLHDPDLQDARARFPFVPMWDNHEFSWQGWQSFEVFDGKTRPAQTRKVAAMQAFFEYQPARMAKPSGPSLEQFNPPTVADVAVTKFDDNGLGQEPNNLAAINSLKGYRSLRWGKHVELIITDERSYRSPDPGTDLDGDALFNKDFSEFIPEEVMEIIDAGREYNGGKPPDAIPFGDKKVANTQKNRPPQTILGAEQKKWFFDQLRESKATWKIWGSTTATLPQRADPQNLPPGITSSKWPGEAYASMGGADMSTASHELGQIYDFVRQHEITGFAAVAGDRHSFWAGLASKSLPPKPFDPVGVAFVVGSISSPGGLEAYEHKMAKDEPLRSLFIGQAPADTKPQPTINMLLMHGVRSCLEYCKSGDLAKARALSNPSMAPQMSFVDIGGHGYAVVQAAANELETEFVCIPRPVRRIDSPDGGPILYRARNHSRLWRAGEPPKLESTVVEGEARFSV</sequence>
<dbReference type="CDD" id="cd07389">
    <property type="entry name" value="MPP_PhoD"/>
    <property type="match status" value="1"/>
</dbReference>
<evidence type="ECO:0000313" key="3">
    <source>
        <dbReference type="EMBL" id="ABF42950.1"/>
    </source>
</evidence>
<dbReference type="Pfam" id="PF16655">
    <property type="entry name" value="PhoD_N"/>
    <property type="match status" value="1"/>
</dbReference>
<accession>Q1IJK0</accession>